<dbReference type="InterPro" id="IPR010208">
    <property type="entry name" value="Ion_transpt_RnfC/RsxC"/>
</dbReference>
<dbReference type="InterPro" id="IPR037225">
    <property type="entry name" value="Nuo51_FMN-bd_sf"/>
</dbReference>
<dbReference type="InterPro" id="IPR026902">
    <property type="entry name" value="RnfC_N"/>
</dbReference>
<evidence type="ECO:0000256" key="4">
    <source>
        <dbReference type="ARBA" id="ARBA00022737"/>
    </source>
</evidence>
<dbReference type="HOGENOM" id="CLU_010808_6_0_9"/>
<dbReference type="PANTHER" id="PTHR43034:SF2">
    <property type="entry name" value="ION-TRANSLOCATING OXIDOREDUCTASE COMPLEX SUBUNIT C"/>
    <property type="match status" value="1"/>
</dbReference>
<comment type="cofactor">
    <cofactor evidence="8">
        <name>[4Fe-4S] cluster</name>
        <dbReference type="ChEBI" id="CHEBI:49883"/>
    </cofactor>
    <text evidence="8">Binds 2 [4Fe-4S] clusters per subunit.</text>
</comment>
<protein>
    <recommendedName>
        <fullName evidence="8">Ion-translocating oxidoreductase complex subunit C</fullName>
        <ecNumber evidence="8">7.-.-.-</ecNumber>
    </recommendedName>
    <alternativeName>
        <fullName evidence="8">Rnf electron transport complex subunit C</fullName>
    </alternativeName>
</protein>
<comment type="similarity">
    <text evidence="8">Belongs to the 4Fe4S bacterial-type ferredoxin family. RnfC subfamily.</text>
</comment>
<comment type="subunit">
    <text evidence="8">The complex is composed of six subunits: RnfA, RnfB, RnfC, RnfD, RnfE and RnfG.</text>
</comment>
<dbReference type="SUPFAM" id="SSF46548">
    <property type="entry name" value="alpha-helical ferredoxin"/>
    <property type="match status" value="1"/>
</dbReference>
<evidence type="ECO:0000313" key="10">
    <source>
        <dbReference type="EMBL" id="ADL12076.1"/>
    </source>
</evidence>
<feature type="domain" description="4Fe-4S ferredoxin-type" evidence="9">
    <location>
        <begin position="358"/>
        <end position="387"/>
    </location>
</feature>
<dbReference type="KEGG" id="aar:Acear_0533"/>
<organism evidence="10 11">
    <name type="scientific">Acetohalobium arabaticum (strain ATCC 49924 / DSM 5501 / Z-7288)</name>
    <dbReference type="NCBI Taxonomy" id="574087"/>
    <lineage>
        <taxon>Bacteria</taxon>
        <taxon>Bacillati</taxon>
        <taxon>Bacillota</taxon>
        <taxon>Clostridia</taxon>
        <taxon>Halanaerobiales</taxon>
        <taxon>Halobacteroidaceae</taxon>
        <taxon>Acetohalobium</taxon>
    </lineage>
</organism>
<evidence type="ECO:0000313" key="11">
    <source>
        <dbReference type="Proteomes" id="UP000001661"/>
    </source>
</evidence>
<feature type="binding site" evidence="8">
    <location>
        <position position="373"/>
    </location>
    <ligand>
        <name>[4Fe-4S] cluster</name>
        <dbReference type="ChEBI" id="CHEBI:49883"/>
        <label>1</label>
    </ligand>
</feature>
<keyword evidence="4 8" id="KW-0677">Repeat</keyword>
<evidence type="ECO:0000256" key="6">
    <source>
        <dbReference type="ARBA" id="ARBA00023004"/>
    </source>
</evidence>
<dbReference type="GO" id="GO:0051539">
    <property type="term" value="F:4 iron, 4 sulfur cluster binding"/>
    <property type="evidence" value="ECO:0007669"/>
    <property type="project" value="UniProtKB-KW"/>
</dbReference>
<sequence length="442" mass="47394">MEAKTFRQGIHPSYNKDATASKSLKNAELPEEVVIPLAQHIGAPCEPVVNVGDKVKVGQKIGDSDSFVSAPVHASISGEVTDISKVATGDGEKTLAVTIASDGQDTLHESVKPKGDLDTLSPQELRDIVQEAGIVGLGGATFPSHVKVSIPEDKNVDTVILNGAECEPYLTVDHRTMVEMSKEVVYGLKAIMKMSDAKQGYIGIEVNKPDAIEEMKKTVEDEENIEVISLEVKYPQGAERQLIDACIGREVPSGGLPLDAGVVVNNVGTAVAMTDAIKNGMPLVQRTVTVTGSGIQNPQNLVFRLGTKVEDLIEQCGGFKGEVGKVIMGGPMMGAAQHSTDIPATKGTSGILIFQEDEVEEYESSNCIRCARCVDVCPAFLMPVTLSKVAQVDMVEKLDDYNVMDCIECGSCSYVCPANIPLLHWIRLGKDKLAAEQRKNEE</sequence>
<evidence type="ECO:0000256" key="7">
    <source>
        <dbReference type="ARBA" id="ARBA00023014"/>
    </source>
</evidence>
<dbReference type="InterPro" id="IPR017896">
    <property type="entry name" value="4Fe4S_Fe-S-bd"/>
</dbReference>
<dbReference type="GO" id="GO:0022900">
    <property type="term" value="P:electron transport chain"/>
    <property type="evidence" value="ECO:0007669"/>
    <property type="project" value="UniProtKB-UniRule"/>
</dbReference>
<evidence type="ECO:0000259" key="9">
    <source>
        <dbReference type="PROSITE" id="PS51379"/>
    </source>
</evidence>
<dbReference type="GO" id="GO:0009055">
    <property type="term" value="F:electron transfer activity"/>
    <property type="evidence" value="ECO:0007669"/>
    <property type="project" value="InterPro"/>
</dbReference>
<keyword evidence="7 8" id="KW-0411">Iron-sulfur</keyword>
<feature type="binding site" evidence="8">
    <location>
        <position position="406"/>
    </location>
    <ligand>
        <name>[4Fe-4S] cluster</name>
        <dbReference type="ChEBI" id="CHEBI:49883"/>
        <label>2</label>
    </ligand>
</feature>
<dbReference type="GO" id="GO:0046872">
    <property type="term" value="F:metal ion binding"/>
    <property type="evidence" value="ECO:0007669"/>
    <property type="project" value="UniProtKB-KW"/>
</dbReference>
<dbReference type="Pfam" id="PF13237">
    <property type="entry name" value="Fer4_10"/>
    <property type="match status" value="1"/>
</dbReference>
<evidence type="ECO:0000256" key="5">
    <source>
        <dbReference type="ARBA" id="ARBA00022982"/>
    </source>
</evidence>
<comment type="function">
    <text evidence="8">Part of a membrane-bound complex that couples electron transfer with translocation of ions across the membrane.</text>
</comment>
<dbReference type="SUPFAM" id="SSF142019">
    <property type="entry name" value="Nqo1 FMN-binding domain-like"/>
    <property type="match status" value="1"/>
</dbReference>
<dbReference type="PROSITE" id="PS00198">
    <property type="entry name" value="4FE4S_FER_1"/>
    <property type="match status" value="1"/>
</dbReference>
<dbReference type="OrthoDB" id="9767754at2"/>
<dbReference type="InterPro" id="IPR017900">
    <property type="entry name" value="4Fe4S_Fe_S_CS"/>
</dbReference>
<dbReference type="EMBL" id="CP002105">
    <property type="protein sequence ID" value="ADL12076.1"/>
    <property type="molecule type" value="Genomic_DNA"/>
</dbReference>
<dbReference type="STRING" id="574087.Acear_0533"/>
<dbReference type="HAMAP" id="MF_00461">
    <property type="entry name" value="RsxC_RnfC"/>
    <property type="match status" value="1"/>
</dbReference>
<keyword evidence="1 8" id="KW-0813">Transport</keyword>
<dbReference type="EC" id="7.-.-.-" evidence="8"/>
<dbReference type="PANTHER" id="PTHR43034">
    <property type="entry name" value="ION-TRANSLOCATING OXIDOREDUCTASE COMPLEX SUBUNIT C"/>
    <property type="match status" value="1"/>
</dbReference>
<comment type="subcellular location">
    <subcellularLocation>
        <location evidence="8">Cell membrane</location>
        <topology evidence="8">Peripheral membrane protein</topology>
    </subcellularLocation>
</comment>
<feature type="binding site" evidence="8">
    <location>
        <position position="377"/>
    </location>
    <ligand>
        <name>[4Fe-4S] cluster</name>
        <dbReference type="ChEBI" id="CHEBI:49883"/>
        <label>2</label>
    </ligand>
</feature>
<dbReference type="Pfam" id="PF13375">
    <property type="entry name" value="RnfC_N"/>
    <property type="match status" value="1"/>
</dbReference>
<dbReference type="InterPro" id="IPR011538">
    <property type="entry name" value="Nuo51_FMN-bd"/>
</dbReference>
<dbReference type="RefSeq" id="WP_013277522.1">
    <property type="nucleotide sequence ID" value="NC_014378.1"/>
</dbReference>
<keyword evidence="2 8" id="KW-0004">4Fe-4S</keyword>
<dbReference type="Gene3D" id="3.10.20.600">
    <property type="match status" value="1"/>
</dbReference>
<keyword evidence="11" id="KW-1185">Reference proteome</keyword>
<dbReference type="NCBIfam" id="TIGR01945">
    <property type="entry name" value="rnfC"/>
    <property type="match status" value="1"/>
</dbReference>
<keyword evidence="5 8" id="KW-0249">Electron transport</keyword>
<keyword evidence="8" id="KW-0472">Membrane</keyword>
<dbReference type="GO" id="GO:0005886">
    <property type="term" value="C:plasma membrane"/>
    <property type="evidence" value="ECO:0007669"/>
    <property type="project" value="UniProtKB-SubCell"/>
</dbReference>
<keyword evidence="6 8" id="KW-0408">Iron</keyword>
<keyword evidence="3 8" id="KW-0479">Metal-binding</keyword>
<feature type="binding site" evidence="8">
    <location>
        <position position="367"/>
    </location>
    <ligand>
        <name>[4Fe-4S] cluster</name>
        <dbReference type="ChEBI" id="CHEBI:49883"/>
        <label>1</label>
    </ligand>
</feature>
<dbReference type="eggNOG" id="COG4656">
    <property type="taxonomic scope" value="Bacteria"/>
</dbReference>
<evidence type="ECO:0000256" key="3">
    <source>
        <dbReference type="ARBA" id="ARBA00022723"/>
    </source>
</evidence>
<dbReference type="Gene3D" id="3.30.70.20">
    <property type="match status" value="1"/>
</dbReference>
<dbReference type="Proteomes" id="UP000001661">
    <property type="component" value="Chromosome"/>
</dbReference>
<keyword evidence="8" id="KW-1278">Translocase</keyword>
<dbReference type="Pfam" id="PF01512">
    <property type="entry name" value="Complex1_51K"/>
    <property type="match status" value="1"/>
</dbReference>
<evidence type="ECO:0000256" key="1">
    <source>
        <dbReference type="ARBA" id="ARBA00022448"/>
    </source>
</evidence>
<dbReference type="Gene3D" id="3.40.50.11540">
    <property type="entry name" value="NADH-ubiquinone oxidoreductase 51kDa subunit"/>
    <property type="match status" value="1"/>
</dbReference>
<name>D9QV17_ACEAZ</name>
<evidence type="ECO:0000256" key="2">
    <source>
        <dbReference type="ARBA" id="ARBA00022485"/>
    </source>
</evidence>
<proteinExistence type="inferred from homology"/>
<feature type="domain" description="4Fe-4S ferredoxin-type" evidence="9">
    <location>
        <begin position="394"/>
        <end position="426"/>
    </location>
</feature>
<dbReference type="Pfam" id="PF10531">
    <property type="entry name" value="SLBB"/>
    <property type="match status" value="1"/>
</dbReference>
<reference evidence="10 11" key="1">
    <citation type="journal article" date="2010" name="Stand. Genomic Sci.">
        <title>Complete genome sequence of Acetohalobium arabaticum type strain (Z-7288).</title>
        <authorList>
            <person name="Sikorski J."/>
            <person name="Lapidus A."/>
            <person name="Chertkov O."/>
            <person name="Lucas S."/>
            <person name="Copeland A."/>
            <person name="Glavina Del Rio T."/>
            <person name="Nolan M."/>
            <person name="Tice H."/>
            <person name="Cheng J.F."/>
            <person name="Han C."/>
            <person name="Brambilla E."/>
            <person name="Pitluck S."/>
            <person name="Liolios K."/>
            <person name="Ivanova N."/>
            <person name="Mavromatis K."/>
            <person name="Mikhailova N."/>
            <person name="Pati A."/>
            <person name="Bruce D."/>
            <person name="Detter C."/>
            <person name="Tapia R."/>
            <person name="Goodwin L."/>
            <person name="Chen A."/>
            <person name="Palaniappan K."/>
            <person name="Land M."/>
            <person name="Hauser L."/>
            <person name="Chang Y.J."/>
            <person name="Jeffries C.D."/>
            <person name="Rohde M."/>
            <person name="Goker M."/>
            <person name="Spring S."/>
            <person name="Woyke T."/>
            <person name="Bristow J."/>
            <person name="Eisen J.A."/>
            <person name="Markowitz V."/>
            <person name="Hugenholtz P."/>
            <person name="Kyrpides N.C."/>
            <person name="Klenk H.P."/>
        </authorList>
    </citation>
    <scope>NUCLEOTIDE SEQUENCE [LARGE SCALE GENOMIC DNA]</scope>
    <source>
        <strain evidence="11">ATCC 49924 / DSM 5501 / Z-7288</strain>
    </source>
</reference>
<evidence type="ECO:0000256" key="8">
    <source>
        <dbReference type="HAMAP-Rule" id="MF_00461"/>
    </source>
</evidence>
<feature type="binding site" evidence="8">
    <location>
        <position position="409"/>
    </location>
    <ligand>
        <name>[4Fe-4S] cluster</name>
        <dbReference type="ChEBI" id="CHEBI:49883"/>
        <label>2</label>
    </ligand>
</feature>
<dbReference type="InterPro" id="IPR019554">
    <property type="entry name" value="Soluble_ligand-bd"/>
</dbReference>
<dbReference type="AlphaFoldDB" id="D9QV17"/>
<gene>
    <name evidence="8" type="primary">rnfC</name>
    <name evidence="10" type="ordered locus">Acear_0533</name>
</gene>
<keyword evidence="8" id="KW-1003">Cell membrane</keyword>
<accession>D9QV17</accession>
<dbReference type="PROSITE" id="PS51379">
    <property type="entry name" value="4FE4S_FER_2"/>
    <property type="match status" value="2"/>
</dbReference>
<dbReference type="NCBIfam" id="NF003454">
    <property type="entry name" value="PRK05035.1"/>
    <property type="match status" value="1"/>
</dbReference>
<feature type="binding site" evidence="8">
    <location>
        <position position="370"/>
    </location>
    <ligand>
        <name>[4Fe-4S] cluster</name>
        <dbReference type="ChEBI" id="CHEBI:49883"/>
        <label>1</label>
    </ligand>
</feature>
<feature type="binding site" evidence="8">
    <location>
        <position position="416"/>
    </location>
    <ligand>
        <name>[4Fe-4S] cluster</name>
        <dbReference type="ChEBI" id="CHEBI:49883"/>
        <label>1</label>
    </ligand>
</feature>
<feature type="binding site" evidence="8">
    <location>
        <position position="412"/>
    </location>
    <ligand>
        <name>[4Fe-4S] cluster</name>
        <dbReference type="ChEBI" id="CHEBI:49883"/>
        <label>2</label>
    </ligand>
</feature>